<gene>
    <name evidence="13" type="ORF">C8R14_12328</name>
</gene>
<keyword evidence="3" id="KW-0547">Nucleotide-binding</keyword>
<dbReference type="Pfam" id="PF00271">
    <property type="entry name" value="Helicase_C"/>
    <property type="match status" value="1"/>
</dbReference>
<comment type="similarity">
    <text evidence="1">Belongs to the helicase family. RecQ subfamily.</text>
</comment>
<dbReference type="Pfam" id="PF00270">
    <property type="entry name" value="DEAD"/>
    <property type="match status" value="1"/>
</dbReference>
<dbReference type="PROSITE" id="PS51192">
    <property type="entry name" value="HELICASE_ATP_BIND_1"/>
    <property type="match status" value="1"/>
</dbReference>
<dbReference type="InterPro" id="IPR001650">
    <property type="entry name" value="Helicase_C-like"/>
</dbReference>
<keyword evidence="14" id="KW-1185">Reference proteome</keyword>
<dbReference type="InterPro" id="IPR014001">
    <property type="entry name" value="Helicase_ATP-bd"/>
</dbReference>
<keyword evidence="8" id="KW-0413">Isomerase</keyword>
<evidence type="ECO:0000256" key="4">
    <source>
        <dbReference type="ARBA" id="ARBA00022801"/>
    </source>
</evidence>
<dbReference type="InterPro" id="IPR018982">
    <property type="entry name" value="RQC_domain"/>
</dbReference>
<keyword evidence="4" id="KW-0378">Hydrolase</keyword>
<dbReference type="NCBIfam" id="TIGR01389">
    <property type="entry name" value="recQ"/>
    <property type="match status" value="1"/>
</dbReference>
<dbReference type="RefSeq" id="WP_011635483.1">
    <property type="nucleotide sequence ID" value="NZ_FMTW01000021.1"/>
</dbReference>
<evidence type="ECO:0000256" key="7">
    <source>
        <dbReference type="ARBA" id="ARBA00023125"/>
    </source>
</evidence>
<dbReference type="InterPro" id="IPR004589">
    <property type="entry name" value="DNA_helicase_ATP-dep_RecQ"/>
</dbReference>
<evidence type="ECO:0000256" key="3">
    <source>
        <dbReference type="ARBA" id="ARBA00022741"/>
    </source>
</evidence>
<feature type="domain" description="Helicase C-terminal" evidence="12">
    <location>
        <begin position="218"/>
        <end position="371"/>
    </location>
</feature>
<dbReference type="PROSITE" id="PS51194">
    <property type="entry name" value="HELICASE_CTER"/>
    <property type="match status" value="1"/>
</dbReference>
<dbReference type="Gene3D" id="3.40.50.300">
    <property type="entry name" value="P-loop containing nucleotide triphosphate hydrolases"/>
    <property type="match status" value="2"/>
</dbReference>
<dbReference type="GO" id="GO:0004386">
    <property type="term" value="F:helicase activity"/>
    <property type="evidence" value="ECO:0007669"/>
    <property type="project" value="UniProtKB-KW"/>
</dbReference>
<keyword evidence="6" id="KW-0067">ATP-binding</keyword>
<dbReference type="InterPro" id="IPR027417">
    <property type="entry name" value="P-loop_NTPase"/>
</dbReference>
<evidence type="ECO:0000256" key="5">
    <source>
        <dbReference type="ARBA" id="ARBA00022806"/>
    </source>
</evidence>
<dbReference type="SMART" id="SM00487">
    <property type="entry name" value="DEXDc"/>
    <property type="match status" value="1"/>
</dbReference>
<dbReference type="SMART" id="SM00490">
    <property type="entry name" value="HELICc"/>
    <property type="match status" value="1"/>
</dbReference>
<proteinExistence type="inferred from homology"/>
<evidence type="ECO:0000313" key="13">
    <source>
        <dbReference type="EMBL" id="PXV79419.1"/>
    </source>
</evidence>
<comment type="catalytic activity">
    <reaction evidence="9">
        <text>Couples ATP hydrolysis with the unwinding of duplex DNA by translocating in the 3'-5' direction.</text>
        <dbReference type="EC" id="5.6.2.4"/>
    </reaction>
</comment>
<dbReference type="Proteomes" id="UP000247780">
    <property type="component" value="Unassembled WGS sequence"/>
</dbReference>
<keyword evidence="5 13" id="KW-0347">Helicase</keyword>
<dbReference type="CDD" id="cd17920">
    <property type="entry name" value="DEXHc_RecQ"/>
    <property type="match status" value="1"/>
</dbReference>
<evidence type="ECO:0000256" key="2">
    <source>
        <dbReference type="ARBA" id="ARBA00022723"/>
    </source>
</evidence>
<accession>A0ABX5M8R7</accession>
<evidence type="ECO:0000259" key="12">
    <source>
        <dbReference type="PROSITE" id="PS51194"/>
    </source>
</evidence>
<dbReference type="SUPFAM" id="SSF52540">
    <property type="entry name" value="P-loop containing nucleoside triphosphate hydrolases"/>
    <property type="match status" value="2"/>
</dbReference>
<feature type="domain" description="Helicase ATP-binding" evidence="11">
    <location>
        <begin position="29"/>
        <end position="197"/>
    </location>
</feature>
<keyword evidence="2" id="KW-0479">Metal-binding</keyword>
<dbReference type="CDD" id="cd18794">
    <property type="entry name" value="SF2_C_RecQ"/>
    <property type="match status" value="1"/>
</dbReference>
<dbReference type="PANTHER" id="PTHR13710">
    <property type="entry name" value="DNA HELICASE RECQ FAMILY MEMBER"/>
    <property type="match status" value="1"/>
</dbReference>
<dbReference type="NCBIfam" id="TIGR00614">
    <property type="entry name" value="recQ_fam"/>
    <property type="match status" value="1"/>
</dbReference>
<dbReference type="SMART" id="SM00956">
    <property type="entry name" value="RQC"/>
    <property type="match status" value="1"/>
</dbReference>
<evidence type="ECO:0000256" key="9">
    <source>
        <dbReference type="ARBA" id="ARBA00034617"/>
    </source>
</evidence>
<dbReference type="EMBL" id="QICQ01000023">
    <property type="protein sequence ID" value="PXV79419.1"/>
    <property type="molecule type" value="Genomic_DNA"/>
</dbReference>
<dbReference type="InterPro" id="IPR036388">
    <property type="entry name" value="WH-like_DNA-bd_sf"/>
</dbReference>
<evidence type="ECO:0000256" key="1">
    <source>
        <dbReference type="ARBA" id="ARBA00005446"/>
    </source>
</evidence>
<dbReference type="InterPro" id="IPR032284">
    <property type="entry name" value="RecQ_Zn-bd"/>
</dbReference>
<evidence type="ECO:0000256" key="8">
    <source>
        <dbReference type="ARBA" id="ARBA00023235"/>
    </source>
</evidence>
<protein>
    <recommendedName>
        <fullName evidence="10">DNA helicase RecQ</fullName>
        <ecNumber evidence="10">5.6.2.4</ecNumber>
    </recommendedName>
</protein>
<sequence length="539" mass="59807">MTSLAVRAQTLLREIFGYTEFRGQQAEIITHIANGNSCLVLMPTGGGKSLCYQLPALLRDGVAIVISPLIALMENQVSVLHERGVRATYLNSTQTSKAAAVIEQDMLAGNYDLVYVAPERLLTNRFHALLQRIPIALFAIDEAHCVSQWGHDFRPEYGRLSMLPEKFPGVPRIALTASADARTRTDILRCLELGQARAFISSFDRPNLCYRITARSNSRRQLLNFIRNQHPGEAGIVYCQSRKKTEETAAWLNANHIPALAYHAGMETPVRTQHQKKFLRENGIVMIATSAFGLGIDKPDIRFVAHLDLPRSIESYYQETGRAGRDGLPADAWMVYGPSDIIRLRYQAESNAGQISIPVQQAATARLDALLALCETTACRRTRLLDYFGEPSDSSSELACGNCDACLTTTPVQDVTLAAQKALSCVYRTGQNFGMEYLIDVLTGKQTNRIRQWGHDRVSTFGIGHELSIEGWRIVFRHLLALGYFTAGGERFTLQLAPAARGILRGETRIKLRLSPYHHSASHQQAPIGLSAPDVCEIR</sequence>
<dbReference type="InterPro" id="IPR006293">
    <property type="entry name" value="DNA_helicase_ATP-dep_RecQ_bac"/>
</dbReference>
<evidence type="ECO:0000256" key="10">
    <source>
        <dbReference type="NCBIfam" id="TIGR01389"/>
    </source>
</evidence>
<dbReference type="PANTHER" id="PTHR13710:SF105">
    <property type="entry name" value="ATP-DEPENDENT DNA HELICASE Q1"/>
    <property type="match status" value="1"/>
</dbReference>
<dbReference type="EC" id="5.6.2.4" evidence="10"/>
<evidence type="ECO:0000313" key="14">
    <source>
        <dbReference type="Proteomes" id="UP000247780"/>
    </source>
</evidence>
<keyword evidence="7" id="KW-0238">DNA-binding</keyword>
<organism evidence="13 14">
    <name type="scientific">Nitrosomonas eutropha</name>
    <dbReference type="NCBI Taxonomy" id="916"/>
    <lineage>
        <taxon>Bacteria</taxon>
        <taxon>Pseudomonadati</taxon>
        <taxon>Pseudomonadota</taxon>
        <taxon>Betaproteobacteria</taxon>
        <taxon>Nitrosomonadales</taxon>
        <taxon>Nitrosomonadaceae</taxon>
        <taxon>Nitrosomonas</taxon>
    </lineage>
</organism>
<dbReference type="Pfam" id="PF09382">
    <property type="entry name" value="RQC"/>
    <property type="match status" value="1"/>
</dbReference>
<reference evidence="13 14" key="1">
    <citation type="submission" date="2018-04" db="EMBL/GenBank/DDBJ databases">
        <title>Active sludge and wastewater microbial communities from Klosterneuburg, Austria.</title>
        <authorList>
            <person name="Wagner M."/>
        </authorList>
    </citation>
    <scope>NUCLEOTIDE SEQUENCE [LARGE SCALE GENOMIC DNA]</scope>
    <source>
        <strain evidence="13 14">Nm 57</strain>
    </source>
</reference>
<evidence type="ECO:0000256" key="6">
    <source>
        <dbReference type="ARBA" id="ARBA00022840"/>
    </source>
</evidence>
<name>A0ABX5M8R7_9PROT</name>
<evidence type="ECO:0000259" key="11">
    <source>
        <dbReference type="PROSITE" id="PS51192"/>
    </source>
</evidence>
<comment type="caution">
    <text evidence="13">The sequence shown here is derived from an EMBL/GenBank/DDBJ whole genome shotgun (WGS) entry which is preliminary data.</text>
</comment>
<dbReference type="Gene3D" id="1.10.10.10">
    <property type="entry name" value="Winged helix-like DNA-binding domain superfamily/Winged helix DNA-binding domain"/>
    <property type="match status" value="1"/>
</dbReference>
<dbReference type="InterPro" id="IPR011545">
    <property type="entry name" value="DEAD/DEAH_box_helicase_dom"/>
</dbReference>
<dbReference type="Pfam" id="PF16124">
    <property type="entry name" value="RecQ_Zn_bind"/>
    <property type="match status" value="1"/>
</dbReference>